<evidence type="ECO:0000313" key="2">
    <source>
        <dbReference type="Proteomes" id="UP001283361"/>
    </source>
</evidence>
<sequence length="200" mass="22799">MGVKQTYIDYGCQTDVHRLWVSNRRTSTMGVKQTYIDYGCQTDVHRLWVSNRRISTMGVKQTYIDYGCQTDVHRLGTDQSDRNNVKYFRRNVLYLSQGSNIDTEDMAVWPHPTIFGLHELRKGDGYKLGLVAREFWENPPVRPNLVRVQSMISSSLLPGNSLSSLSLGQRDFSSSPAIEDGSSFYAELYRLSTLGSLFPL</sequence>
<accession>A0AAE1D245</accession>
<comment type="caution">
    <text evidence="1">The sequence shown here is derived from an EMBL/GenBank/DDBJ whole genome shotgun (WGS) entry which is preliminary data.</text>
</comment>
<keyword evidence="2" id="KW-1185">Reference proteome</keyword>
<dbReference type="Proteomes" id="UP001283361">
    <property type="component" value="Unassembled WGS sequence"/>
</dbReference>
<organism evidence="1 2">
    <name type="scientific">Elysia crispata</name>
    <name type="common">lettuce slug</name>
    <dbReference type="NCBI Taxonomy" id="231223"/>
    <lineage>
        <taxon>Eukaryota</taxon>
        <taxon>Metazoa</taxon>
        <taxon>Spiralia</taxon>
        <taxon>Lophotrochozoa</taxon>
        <taxon>Mollusca</taxon>
        <taxon>Gastropoda</taxon>
        <taxon>Heterobranchia</taxon>
        <taxon>Euthyneura</taxon>
        <taxon>Panpulmonata</taxon>
        <taxon>Sacoglossa</taxon>
        <taxon>Placobranchoidea</taxon>
        <taxon>Plakobranchidae</taxon>
        <taxon>Elysia</taxon>
    </lineage>
</organism>
<evidence type="ECO:0000313" key="1">
    <source>
        <dbReference type="EMBL" id="KAK3752791.1"/>
    </source>
</evidence>
<dbReference type="AlphaFoldDB" id="A0AAE1D245"/>
<gene>
    <name evidence="1" type="ORF">RRG08_047563</name>
</gene>
<name>A0AAE1D245_9GAST</name>
<dbReference type="EMBL" id="JAWDGP010005741">
    <property type="protein sequence ID" value="KAK3752791.1"/>
    <property type="molecule type" value="Genomic_DNA"/>
</dbReference>
<reference evidence="1" key="1">
    <citation type="journal article" date="2023" name="G3 (Bethesda)">
        <title>A reference genome for the long-term kleptoplast-retaining sea slug Elysia crispata morphotype clarki.</title>
        <authorList>
            <person name="Eastman K.E."/>
            <person name="Pendleton A.L."/>
            <person name="Shaikh M.A."/>
            <person name="Suttiyut T."/>
            <person name="Ogas R."/>
            <person name="Tomko P."/>
            <person name="Gavelis G."/>
            <person name="Widhalm J.R."/>
            <person name="Wisecaver J.H."/>
        </authorList>
    </citation>
    <scope>NUCLEOTIDE SEQUENCE</scope>
    <source>
        <strain evidence="1">ECLA1</strain>
    </source>
</reference>
<protein>
    <submittedName>
        <fullName evidence="1">Uncharacterized protein</fullName>
    </submittedName>
</protein>
<proteinExistence type="predicted"/>